<dbReference type="EnsemblMetazoa" id="XM_003251651">
    <property type="protein sequence ID" value="XP_003251699"/>
    <property type="gene ID" value="LOC100578913"/>
</dbReference>
<dbReference type="Proteomes" id="UP000005203">
    <property type="component" value="Linkage group LG1"/>
</dbReference>
<reference evidence="6" key="2">
    <citation type="submission" date="2025-04" db="UniProtKB">
        <authorList>
            <consortium name="RefSeq"/>
        </authorList>
    </citation>
    <scope>IDENTIFICATION</scope>
    <source>
        <strain evidence="6">DH4</strain>
        <tissue evidence="6">Whole body</tissue>
    </source>
</reference>
<evidence type="ECO:0000313" key="4">
    <source>
        <dbReference type="Proteomes" id="UP000005203"/>
    </source>
</evidence>
<keyword evidence="1" id="KW-1133">Transmembrane helix</keyword>
<accession>A0A8B8GZQ6</accession>
<organism evidence="3">
    <name type="scientific">Apis mellifera</name>
    <name type="common">Honeybee</name>
    <dbReference type="NCBI Taxonomy" id="7460"/>
    <lineage>
        <taxon>Eukaryota</taxon>
        <taxon>Metazoa</taxon>
        <taxon>Ecdysozoa</taxon>
        <taxon>Arthropoda</taxon>
        <taxon>Hexapoda</taxon>
        <taxon>Insecta</taxon>
        <taxon>Pterygota</taxon>
        <taxon>Neoptera</taxon>
        <taxon>Endopterygota</taxon>
        <taxon>Hymenoptera</taxon>
        <taxon>Apocrita</taxon>
        <taxon>Aculeata</taxon>
        <taxon>Apoidea</taxon>
        <taxon>Anthophila</taxon>
        <taxon>Apidae</taxon>
        <taxon>Apis</taxon>
    </lineage>
</organism>
<keyword evidence="2" id="KW-0732">Signal</keyword>
<sequence length="469" mass="53367">MKLATILLVLIGLVNGQLNFEGNPLTENTEYTAVESRLLEKTARQKVAENTTDILTESSENFHPSSLFPDVNNSNQSANPMTKIDDHAIIQRDLYNLSYPSKQEKMVETGRHLSTNTYNNQGITSKAQVALNTFLNSKTPEESRLSLDHYLQSKENLKNVERNANEQQLAQQQPVMQVNQQPVSSSSVNQHLTAQLMHQRQTLQALPVNQPIYNSHVNPIDIHSTVSNPVSVPLMQQQQSHASGIQARNDVFYPGWYQRVRRVHGKPFPYAQSRIGSGIYVGPVPPAVPFKQKGSPVEVIYTKPPGFHRGPPIIGNPSIPYEEANAWFPEVDHPPSNKDIYYSQLYAQSYDPYYYNYIAKTGKIKPHLYGKLGKYHEEEDDGIWSELYQGFKKHGLKNIMTPTFLLGMTLPVVTLMLTALVQKRSFARSDSRKFSTREDTIQDYLEQVQRAVECYEKKRKKRDTNVDEC</sequence>
<proteinExistence type="predicted"/>
<protein>
    <submittedName>
        <fullName evidence="5 6">Uncharacterized protein LOC100578913</fullName>
    </submittedName>
</protein>
<keyword evidence="1" id="KW-0812">Transmembrane</keyword>
<accession>A0A8B6XVU8</accession>
<name>A0A7M7MKN2_APIME</name>
<dbReference type="EnsemblMetazoa" id="XM_026441441">
    <property type="protein sequence ID" value="XP_026297226"/>
    <property type="gene ID" value="LOC100578913"/>
</dbReference>
<evidence type="ECO:0000313" key="6">
    <source>
        <dbReference type="RefSeq" id="XP_026297226.1"/>
    </source>
</evidence>
<dbReference type="AlphaFoldDB" id="A0A7M7MKN2"/>
<keyword evidence="1" id="KW-0472">Membrane</keyword>
<accession>A0A7M7GFG9</accession>
<reference evidence="4" key="3">
    <citation type="submission" date="2025-05" db="UniProtKB">
        <authorList>
            <consortium name="RefSeq"/>
        </authorList>
    </citation>
    <scope>NUCLEOTIDE SEQUENCE [LARGE SCALE GENOMIC DNA]</scope>
    <source>
        <strain evidence="4 5">DH4</strain>
        <tissue evidence="5">Whole body</tissue>
    </source>
</reference>
<evidence type="ECO:0000313" key="5">
    <source>
        <dbReference type="RefSeq" id="XP_003251699.2"/>
    </source>
</evidence>
<dbReference type="RefSeq" id="XP_026297226.1">
    <property type="nucleotide sequence ID" value="XM_026441441.1"/>
</dbReference>
<dbReference type="KEGG" id="ame:100578913"/>
<reference evidence="3" key="1">
    <citation type="submission" date="2021-01" db="UniProtKB">
        <authorList>
            <consortium name="EnsemblMetazoa"/>
        </authorList>
    </citation>
    <scope>IDENTIFICATION</scope>
    <source>
        <strain evidence="3">DH4</strain>
    </source>
</reference>
<dbReference type="OrthoDB" id="7698447at2759"/>
<evidence type="ECO:0000256" key="2">
    <source>
        <dbReference type="SAM" id="SignalP"/>
    </source>
</evidence>
<evidence type="ECO:0000256" key="1">
    <source>
        <dbReference type="SAM" id="Phobius"/>
    </source>
</evidence>
<keyword evidence="4" id="KW-1185">Reference proteome</keyword>
<feature type="signal peptide" evidence="2">
    <location>
        <begin position="1"/>
        <end position="16"/>
    </location>
</feature>
<dbReference type="RefSeq" id="XP_003251699.2">
    <property type="nucleotide sequence ID" value="XM_003251651.4"/>
</dbReference>
<evidence type="ECO:0000313" key="3">
    <source>
        <dbReference type="EnsemblMetazoa" id="XP_026297226"/>
    </source>
</evidence>
<accession>A0A7M7MKN2</accession>
<gene>
    <name evidence="5 6" type="primary">LOC100578913</name>
</gene>
<dbReference type="GeneID" id="100578913"/>
<feature type="chain" id="PRO_5044660455" evidence="2">
    <location>
        <begin position="17"/>
        <end position="469"/>
    </location>
</feature>
<feature type="transmembrane region" description="Helical" evidence="1">
    <location>
        <begin position="399"/>
        <end position="421"/>
    </location>
</feature>